<organism evidence="3 4">
    <name type="scientific">Cryptosporidium xiaoi</name>
    <dbReference type="NCBI Taxonomy" id="659607"/>
    <lineage>
        <taxon>Eukaryota</taxon>
        <taxon>Sar</taxon>
        <taxon>Alveolata</taxon>
        <taxon>Apicomplexa</taxon>
        <taxon>Conoidasida</taxon>
        <taxon>Coccidia</taxon>
        <taxon>Eucoccidiorida</taxon>
        <taxon>Eimeriorina</taxon>
        <taxon>Cryptosporidiidae</taxon>
        <taxon>Cryptosporidium</taxon>
    </lineage>
</organism>
<feature type="compositionally biased region" description="Basic residues" evidence="2">
    <location>
        <begin position="528"/>
        <end position="537"/>
    </location>
</feature>
<feature type="compositionally biased region" description="Low complexity" evidence="2">
    <location>
        <begin position="616"/>
        <end position="636"/>
    </location>
</feature>
<dbReference type="EMBL" id="JAWDEY010000016">
    <property type="protein sequence ID" value="KAK6589017.1"/>
    <property type="molecule type" value="Genomic_DNA"/>
</dbReference>
<evidence type="ECO:0000256" key="2">
    <source>
        <dbReference type="SAM" id="MobiDB-lite"/>
    </source>
</evidence>
<evidence type="ECO:0000313" key="3">
    <source>
        <dbReference type="EMBL" id="KAK6589017.1"/>
    </source>
</evidence>
<keyword evidence="1" id="KW-0175">Coiled coil</keyword>
<proteinExistence type="predicted"/>
<gene>
    <name evidence="3" type="ORF">RS030_243632</name>
</gene>
<reference evidence="3 4" key="1">
    <citation type="submission" date="2023-10" db="EMBL/GenBank/DDBJ databases">
        <title>Comparative genomics analysis reveals potential genetic determinants of host preference in Cryptosporidium xiaoi.</title>
        <authorList>
            <person name="Xiao L."/>
            <person name="Li J."/>
        </authorList>
    </citation>
    <scope>NUCLEOTIDE SEQUENCE [LARGE SCALE GENOMIC DNA]</scope>
    <source>
        <strain evidence="3 4">52996</strain>
    </source>
</reference>
<accession>A0AAV9XYP2</accession>
<feature type="compositionally biased region" description="Basic and acidic residues" evidence="2">
    <location>
        <begin position="569"/>
        <end position="587"/>
    </location>
</feature>
<sequence>MRKSLATLMDNLGSTIGIGGTPMRNVKNNIKKSNELYNGCLTGDIGLRSNMLFTSPSRPLGLPPPLPYNRERSNIDNTDINSLKNSPSIENTRILTPFNIGTTIIRSQGNNNNGTNSPVTKSVVKIKSMIQTPKRIEANSLFSNNNNNNNEIENNLQQISIFTPQSPNKKPCLSSYLEKTPSRYEENNSDNFNITGSTENLKMVNNSQVFLNTTNKENNVQIMENMEILRRRLNEKSQEIHFLRRTVKDLENRILNFESKEKIMLENELNCKQKLDGLLIEKQDYIEKIRFIQDELIKSKEDNTNIIKENSCLSSENELKNYEIKKLNDEIINLETKYKNNFTMKYLNPIKNILYEFINEIRNKVGEKVLINVDFNNNNMEIDFVIKTLHEYINHLKDAISLKVSEDRCIIEKLHDEISRINADNYELKTIIEEQKLLINNNNCTVSDESLNDNNVCEDKLSERKSIVNFGIKNFAKSLINYTYSSKNNTDSNDIYECVDNEEGVETRELKKSNSKDVKRVKKIIKKTSSVKKKQSKMVKSDDINIDNNKKNEDSDKKITRTRKSSNIDSDKKNDKNKLKDSIDNVKSKSSKYNNKKVTEKHDLDDKGLTKKGSTKKTVVSKTVKPQISAAANNNTKKIKTKAGSSKS</sequence>
<dbReference type="Proteomes" id="UP001311799">
    <property type="component" value="Unassembled WGS sequence"/>
</dbReference>
<evidence type="ECO:0000313" key="4">
    <source>
        <dbReference type="Proteomes" id="UP001311799"/>
    </source>
</evidence>
<comment type="caution">
    <text evidence="3">The sequence shown here is derived from an EMBL/GenBank/DDBJ whole genome shotgun (WGS) entry which is preliminary data.</text>
</comment>
<feature type="region of interest" description="Disordered" evidence="2">
    <location>
        <begin position="528"/>
        <end position="648"/>
    </location>
</feature>
<evidence type="ECO:0000256" key="1">
    <source>
        <dbReference type="SAM" id="Coils"/>
    </source>
</evidence>
<name>A0AAV9XYP2_9CRYT</name>
<feature type="compositionally biased region" description="Basic and acidic residues" evidence="2">
    <location>
        <begin position="539"/>
        <end position="559"/>
    </location>
</feature>
<feature type="coiled-coil region" evidence="1">
    <location>
        <begin position="219"/>
        <end position="337"/>
    </location>
</feature>
<dbReference type="AlphaFoldDB" id="A0AAV9XYP2"/>
<keyword evidence="4" id="KW-1185">Reference proteome</keyword>
<protein>
    <submittedName>
        <fullName evidence="3">Uncharacterized protein</fullName>
    </submittedName>
</protein>
<feature type="compositionally biased region" description="Basic and acidic residues" evidence="2">
    <location>
        <begin position="597"/>
        <end position="609"/>
    </location>
</feature>